<proteinExistence type="predicted"/>
<dbReference type="RefSeq" id="WP_380969719.1">
    <property type="nucleotide sequence ID" value="NZ_JBHTCO010000044.1"/>
</dbReference>
<evidence type="ECO:0000313" key="2">
    <source>
        <dbReference type="Proteomes" id="UP001596505"/>
    </source>
</evidence>
<accession>A0ABW2Q0W6</accession>
<organism evidence="1 2">
    <name type="scientific">Scopulibacillus cellulosilyticus</name>
    <dbReference type="NCBI Taxonomy" id="2665665"/>
    <lineage>
        <taxon>Bacteria</taxon>
        <taxon>Bacillati</taxon>
        <taxon>Bacillota</taxon>
        <taxon>Bacilli</taxon>
        <taxon>Bacillales</taxon>
        <taxon>Sporolactobacillaceae</taxon>
        <taxon>Scopulibacillus</taxon>
    </lineage>
</organism>
<dbReference type="Proteomes" id="UP001596505">
    <property type="component" value="Unassembled WGS sequence"/>
</dbReference>
<sequence length="81" mass="9088">MDIAIQYNNASIDRGWGNTGFFNGENEGFGWGSHSKRNNSVIVTGYRDDAPCNINLIFDNDVIDSSINDEDVNYGAMNFFR</sequence>
<comment type="caution">
    <text evidence="1">The sequence shown here is derived from an EMBL/GenBank/DDBJ whole genome shotgun (WGS) entry which is preliminary data.</text>
</comment>
<name>A0ABW2Q0W6_9BACL</name>
<evidence type="ECO:0000313" key="1">
    <source>
        <dbReference type="EMBL" id="MFC7395306.1"/>
    </source>
</evidence>
<protein>
    <submittedName>
        <fullName evidence="1">Uncharacterized protein</fullName>
    </submittedName>
</protein>
<dbReference type="EMBL" id="JBHTCO010000044">
    <property type="protein sequence ID" value="MFC7395306.1"/>
    <property type="molecule type" value="Genomic_DNA"/>
</dbReference>
<gene>
    <name evidence="1" type="ORF">ACFQRG_20565</name>
</gene>
<keyword evidence="2" id="KW-1185">Reference proteome</keyword>
<reference evidence="2" key="1">
    <citation type="journal article" date="2019" name="Int. J. Syst. Evol. Microbiol.">
        <title>The Global Catalogue of Microorganisms (GCM) 10K type strain sequencing project: providing services to taxonomists for standard genome sequencing and annotation.</title>
        <authorList>
            <consortium name="The Broad Institute Genomics Platform"/>
            <consortium name="The Broad Institute Genome Sequencing Center for Infectious Disease"/>
            <person name="Wu L."/>
            <person name="Ma J."/>
        </authorList>
    </citation>
    <scope>NUCLEOTIDE SEQUENCE [LARGE SCALE GENOMIC DNA]</scope>
    <source>
        <strain evidence="2">CGMCC 1.16305</strain>
    </source>
</reference>